<dbReference type="EMBL" id="JAHRIP010057208">
    <property type="protein sequence ID" value="MEQ2303009.1"/>
    <property type="molecule type" value="Genomic_DNA"/>
</dbReference>
<name>A0ABV0Z9W5_9TELE</name>
<sequence length="112" mass="12492">MDTHRVEGINPATGRLYDWVLRQRGSMLLTRSLSVGWLYVGRHKASLKYIQSWCCSGGWERCSIKMSLQQGCLHPLACISLALSSPMPGQHNGSLLYNQCGPFPPFPSKVRA</sequence>
<protein>
    <submittedName>
        <fullName evidence="1">Uncharacterized protein</fullName>
    </submittedName>
</protein>
<comment type="caution">
    <text evidence="1">The sequence shown here is derived from an EMBL/GenBank/DDBJ whole genome shotgun (WGS) entry which is preliminary data.</text>
</comment>
<reference evidence="1 2" key="1">
    <citation type="submission" date="2021-06" db="EMBL/GenBank/DDBJ databases">
        <authorList>
            <person name="Palmer J.M."/>
        </authorList>
    </citation>
    <scope>NUCLEOTIDE SEQUENCE [LARGE SCALE GENOMIC DNA]</scope>
    <source>
        <strain evidence="1 2">AS_MEX2019</strain>
        <tissue evidence="1">Muscle</tissue>
    </source>
</reference>
<organism evidence="1 2">
    <name type="scientific">Ameca splendens</name>
    <dbReference type="NCBI Taxonomy" id="208324"/>
    <lineage>
        <taxon>Eukaryota</taxon>
        <taxon>Metazoa</taxon>
        <taxon>Chordata</taxon>
        <taxon>Craniata</taxon>
        <taxon>Vertebrata</taxon>
        <taxon>Euteleostomi</taxon>
        <taxon>Actinopterygii</taxon>
        <taxon>Neopterygii</taxon>
        <taxon>Teleostei</taxon>
        <taxon>Neoteleostei</taxon>
        <taxon>Acanthomorphata</taxon>
        <taxon>Ovalentaria</taxon>
        <taxon>Atherinomorphae</taxon>
        <taxon>Cyprinodontiformes</taxon>
        <taxon>Goodeidae</taxon>
        <taxon>Ameca</taxon>
    </lineage>
</organism>
<evidence type="ECO:0000313" key="1">
    <source>
        <dbReference type="EMBL" id="MEQ2303009.1"/>
    </source>
</evidence>
<dbReference type="Proteomes" id="UP001469553">
    <property type="component" value="Unassembled WGS sequence"/>
</dbReference>
<proteinExistence type="predicted"/>
<evidence type="ECO:0000313" key="2">
    <source>
        <dbReference type="Proteomes" id="UP001469553"/>
    </source>
</evidence>
<keyword evidence="2" id="KW-1185">Reference proteome</keyword>
<gene>
    <name evidence="1" type="ORF">AMECASPLE_012424</name>
</gene>
<accession>A0ABV0Z9W5</accession>